<evidence type="ECO:0000313" key="2">
    <source>
        <dbReference type="EMBL" id="JAG17410.1"/>
    </source>
</evidence>
<proteinExistence type="predicted"/>
<dbReference type="EMBL" id="GBHO01026194">
    <property type="protein sequence ID" value="JAG17410.1"/>
    <property type="molecule type" value="Transcribed_RNA"/>
</dbReference>
<dbReference type="EMBL" id="GBHO01037362">
    <property type="protein sequence ID" value="JAG06242.1"/>
    <property type="molecule type" value="Transcribed_RNA"/>
</dbReference>
<sequence length="119" mass="13568">MVLLPQRQRREYSVLGTLKDVFSGVSNTAKEKVNSKVESLTDTTSQNVDAAKAKAFIEMRDRHLSIPNYTLEIFLQTNEVRNVHTHPLRTLRRLQPPTAHATGNLREDVLVEREICSNI</sequence>
<evidence type="ECO:0000313" key="3">
    <source>
        <dbReference type="EMBL" id="JAP99335.1"/>
    </source>
</evidence>
<reference evidence="3" key="3">
    <citation type="journal article" date="2016" name="Gigascience">
        <title>De novo construction of an expanded transcriptome assembly for the western tarnished plant bug, Lygus hesperus.</title>
        <authorList>
            <person name="Tassone E.E."/>
            <person name="Geib S.M."/>
            <person name="Hall B."/>
            <person name="Fabrick J.A."/>
            <person name="Brent C.S."/>
            <person name="Hull J.J."/>
        </authorList>
    </citation>
    <scope>NUCLEOTIDE SEQUENCE</scope>
</reference>
<reference evidence="2" key="2">
    <citation type="submission" date="2014-07" db="EMBL/GenBank/DDBJ databases">
        <authorList>
            <person name="Hull J."/>
        </authorList>
    </citation>
    <scope>NUCLEOTIDE SEQUENCE</scope>
</reference>
<organism evidence="2">
    <name type="scientific">Lygus hesperus</name>
    <name type="common">Western plant bug</name>
    <dbReference type="NCBI Taxonomy" id="30085"/>
    <lineage>
        <taxon>Eukaryota</taxon>
        <taxon>Metazoa</taxon>
        <taxon>Ecdysozoa</taxon>
        <taxon>Arthropoda</taxon>
        <taxon>Hexapoda</taxon>
        <taxon>Insecta</taxon>
        <taxon>Pterygota</taxon>
        <taxon>Neoptera</taxon>
        <taxon>Paraneoptera</taxon>
        <taxon>Hemiptera</taxon>
        <taxon>Heteroptera</taxon>
        <taxon>Panheteroptera</taxon>
        <taxon>Cimicomorpha</taxon>
        <taxon>Miridae</taxon>
        <taxon>Mirini</taxon>
        <taxon>Lygus</taxon>
    </lineage>
</organism>
<dbReference type="EMBL" id="GDHC01019293">
    <property type="protein sequence ID" value="JAP99335.1"/>
    <property type="molecule type" value="Transcribed_RNA"/>
</dbReference>
<reference evidence="2" key="1">
    <citation type="journal article" date="2014" name="PLoS ONE">
        <title>Transcriptome-Based Identification of ABC Transporters in the Western Tarnished Plant Bug Lygus hesperus.</title>
        <authorList>
            <person name="Hull J.J."/>
            <person name="Chaney K."/>
            <person name="Geib S.M."/>
            <person name="Fabrick J.A."/>
            <person name="Brent C.S."/>
            <person name="Walsh D."/>
            <person name="Lavine L.C."/>
        </authorList>
    </citation>
    <scope>NUCLEOTIDE SEQUENCE</scope>
</reference>
<accession>A0A0A9XJX0</accession>
<protein>
    <submittedName>
        <fullName evidence="2">Ral GTPase-activating protein subunit beta</fullName>
    </submittedName>
</protein>
<evidence type="ECO:0000313" key="1">
    <source>
        <dbReference type="EMBL" id="JAG06242.1"/>
    </source>
</evidence>
<dbReference type="AlphaFoldDB" id="A0A0A9XJX0"/>
<gene>
    <name evidence="2" type="primary">RALGAPB_5</name>
    <name evidence="1" type="synonym">RALGAPB_4</name>
    <name evidence="1" type="ORF">CM83_19910</name>
    <name evidence="2" type="ORF">CM83_19914</name>
    <name evidence="3" type="ORF">g.16019</name>
</gene>
<name>A0A0A9XJX0_LYGHE</name>